<dbReference type="InterPro" id="IPR036265">
    <property type="entry name" value="HIT-like_sf"/>
</dbReference>
<feature type="domain" description="DUF4931" evidence="1">
    <location>
        <begin position="8"/>
        <end position="129"/>
    </location>
</feature>
<dbReference type="InterPro" id="IPR049285">
    <property type="entry name" value="DUF4931_C"/>
</dbReference>
<dbReference type="Gene3D" id="3.30.428.10">
    <property type="entry name" value="HIT-like"/>
    <property type="match status" value="1"/>
</dbReference>
<reference evidence="3 4" key="1">
    <citation type="submission" date="2010-08" db="EMBL/GenBank/DDBJ databases">
        <authorList>
            <person name="Weinstock G."/>
            <person name="Sodergren E."/>
            <person name="Clifton S."/>
            <person name="Fulton L."/>
            <person name="Fulton B."/>
            <person name="Courtney L."/>
            <person name="Fronick C."/>
            <person name="Harrison M."/>
            <person name="Strong C."/>
            <person name="Farmer C."/>
            <person name="Delahaunty K."/>
            <person name="Markovic C."/>
            <person name="Hall O."/>
            <person name="Minx P."/>
            <person name="Tomlinson C."/>
            <person name="Mitreva M."/>
            <person name="Hou S."/>
            <person name="Chen J."/>
            <person name="Wollam A."/>
            <person name="Pepin K.H."/>
            <person name="Johnson M."/>
            <person name="Bhonagiri V."/>
            <person name="Zhang X."/>
            <person name="Suruliraj S."/>
            <person name="Warren W."/>
            <person name="Chinwalla A."/>
            <person name="Mardis E.R."/>
            <person name="Wilson R.K."/>
        </authorList>
    </citation>
    <scope>NUCLEOTIDE SEQUENCE [LARGE SCALE GENOMIC DNA]</scope>
    <source>
        <strain evidence="3 4">F0399</strain>
    </source>
</reference>
<feature type="domain" description="DUF4931" evidence="2">
    <location>
        <begin position="137"/>
        <end position="252"/>
    </location>
</feature>
<dbReference type="Pfam" id="PF16285">
    <property type="entry name" value="DUF4931_N"/>
    <property type="match status" value="1"/>
</dbReference>
<dbReference type="Proteomes" id="UP000004633">
    <property type="component" value="Unassembled WGS sequence"/>
</dbReference>
<evidence type="ECO:0000313" key="4">
    <source>
        <dbReference type="Proteomes" id="UP000004633"/>
    </source>
</evidence>
<evidence type="ECO:0008006" key="5">
    <source>
        <dbReference type="Google" id="ProtNLM"/>
    </source>
</evidence>
<evidence type="ECO:0000259" key="1">
    <source>
        <dbReference type="Pfam" id="PF16285"/>
    </source>
</evidence>
<comment type="caution">
    <text evidence="3">The sequence shown here is derived from an EMBL/GenBank/DDBJ whole genome shotgun (WGS) entry which is preliminary data.</text>
</comment>
<dbReference type="SUPFAM" id="SSF54197">
    <property type="entry name" value="HIT-like"/>
    <property type="match status" value="1"/>
</dbReference>
<proteinExistence type="predicted"/>
<organism evidence="3 4">
    <name type="scientific">Selenomonas artemidis F0399</name>
    <dbReference type="NCBI Taxonomy" id="749551"/>
    <lineage>
        <taxon>Bacteria</taxon>
        <taxon>Bacillati</taxon>
        <taxon>Bacillota</taxon>
        <taxon>Negativicutes</taxon>
        <taxon>Selenomonadales</taxon>
        <taxon>Selenomonadaceae</taxon>
        <taxon>Selenomonas</taxon>
    </lineage>
</organism>
<dbReference type="RefSeq" id="WP_009348691.1">
    <property type="nucleotide sequence ID" value="NZ_GL638127.1"/>
</dbReference>
<keyword evidence="4" id="KW-1185">Reference proteome</keyword>
<evidence type="ECO:0000313" key="3">
    <source>
        <dbReference type="EMBL" id="EFW30439.1"/>
    </source>
</evidence>
<dbReference type="Pfam" id="PF20956">
    <property type="entry name" value="DUF4931_C"/>
    <property type="match status" value="1"/>
</dbReference>
<accession>E7MZC5</accession>
<name>E7MZC5_9FIRM</name>
<evidence type="ECO:0000259" key="2">
    <source>
        <dbReference type="Pfam" id="PF20956"/>
    </source>
</evidence>
<gene>
    <name evidence="3" type="ORF">HMPREF9555_00065</name>
</gene>
<dbReference type="STRING" id="749551.HMPREF9555_00065"/>
<dbReference type="HOGENOM" id="CLU_1084626_0_0_9"/>
<protein>
    <recommendedName>
        <fullName evidence="5">UTP--hexose-1-phosphate uridylyltransferase</fullName>
    </recommendedName>
</protein>
<dbReference type="InterPro" id="IPR046322">
    <property type="entry name" value="DUF4931"/>
</dbReference>
<dbReference type="EMBL" id="AECV01000001">
    <property type="protein sequence ID" value="EFW30439.1"/>
    <property type="molecule type" value="Genomic_DNA"/>
</dbReference>
<sequence length="266" mass="30808">MDINLALFNTNIGRQKPENIVHSEAACPFCEPDKLTGIIETDGDIILLKNKYNVLEGADQFVLIEGSECWADMPDYTPEHMHRLIAFGMRHWARLRRSGKYEAVLFFKNYGHYSGGTIRHPHMQLVGFPHLQTQLLFRRSDFEGLKVAEKDGVTLSLSAEPRVGFWELNIVPRDASDTDTIADYIQIAVDFLMHRFHRRLDSYNIFFYNDGEEIFVKVLPRFATSPMFVGYNIRLVPSNLEEMCARIRSIYFTDRENGSLHDRRAK</sequence>
<dbReference type="AlphaFoldDB" id="E7MZC5"/>